<dbReference type="EMBL" id="CABVHQ010000007">
    <property type="protein sequence ID" value="VVN81107.1"/>
    <property type="molecule type" value="Genomic_DNA"/>
</dbReference>
<dbReference type="Proteomes" id="UP000337909">
    <property type="component" value="Unassembled WGS sequence"/>
</dbReference>
<evidence type="ECO:0000313" key="2">
    <source>
        <dbReference type="EMBL" id="VVN81107.1"/>
    </source>
</evidence>
<protein>
    <submittedName>
        <fullName evidence="2">Uncharacterized protein</fullName>
    </submittedName>
</protein>
<accession>A0A5E7AWZ2</accession>
<name>A0A5E7AWZ2_PSEFL</name>
<organism evidence="2 3">
    <name type="scientific">Pseudomonas fluorescens</name>
    <dbReference type="NCBI Taxonomy" id="294"/>
    <lineage>
        <taxon>Bacteria</taxon>
        <taxon>Pseudomonadati</taxon>
        <taxon>Pseudomonadota</taxon>
        <taxon>Gammaproteobacteria</taxon>
        <taxon>Pseudomonadales</taxon>
        <taxon>Pseudomonadaceae</taxon>
        <taxon>Pseudomonas</taxon>
    </lineage>
</organism>
<gene>
    <name evidence="2" type="ORF">PS691_01098</name>
</gene>
<keyword evidence="1" id="KW-1133">Transmembrane helix</keyword>
<evidence type="ECO:0000313" key="3">
    <source>
        <dbReference type="Proteomes" id="UP000337909"/>
    </source>
</evidence>
<evidence type="ECO:0000256" key="1">
    <source>
        <dbReference type="SAM" id="Phobius"/>
    </source>
</evidence>
<dbReference type="OrthoDB" id="5465455at2"/>
<sequence length="150" mass="16771">MVEADEDFLGLLAYALYKRHKIEWIRNHDSDNHDAFKQVACTPQQVRMYRDQAEQLAKNFIDESLDQLGAEMKETITNGVIVAKIESLKPGFWRSLGNHTLSGIASVAVALALFGLFTLYSSYQENGGLEGRIKQMTTPLQSSPPNQPQG</sequence>
<reference evidence="2 3" key="1">
    <citation type="submission" date="2019-09" db="EMBL/GenBank/DDBJ databases">
        <authorList>
            <person name="Chandra G."/>
            <person name="Truman W A."/>
        </authorList>
    </citation>
    <scope>NUCLEOTIDE SEQUENCE [LARGE SCALE GENOMIC DNA]</scope>
    <source>
        <strain evidence="2">PS691</strain>
    </source>
</reference>
<feature type="transmembrane region" description="Helical" evidence="1">
    <location>
        <begin position="101"/>
        <end position="123"/>
    </location>
</feature>
<dbReference type="RefSeq" id="WP_150641185.1">
    <property type="nucleotide sequence ID" value="NZ_CABVHQ010000007.1"/>
</dbReference>
<keyword evidence="1" id="KW-0812">Transmembrane</keyword>
<keyword evidence="1" id="KW-0472">Membrane</keyword>
<proteinExistence type="predicted"/>
<dbReference type="AlphaFoldDB" id="A0A5E7AWZ2"/>